<sequence>MAYVPTDPTGVSPAHLVAMDINQLINALKNDADALLVNGQMTVTPNLININHEIKHIIGLIIAHGIQVEERARQTREELDTSTGLLKYLQEVTNAREREIHSIRQHLITCQNERNGLQNKRNHLVNANHNQANQLQDQQVRQRRIRDTLQQRNNRLTYQLAIERLTSRNLGRIRDRMQAQLAALRIQAQWFQIRQAGPIVNNSHLNNPQGYIHSIGIDPSAIAGNPASWEKAMGILCTCLTGSAARWYDSNILGKRVKLRNIFLRAAHSDEAAFKALASNAANCPVNTWVNTFGARNIMAPGGIGANVLVTNVWPDYAIEGNRDIWLNWAGMEFTNDPLNHNVVGSAAGAGVAIAGRAGVGQPYVIPAYPCYILIKMHNEFSIQQNARHQLRFGNLFQENMPVRVFYDKVRRSAELLGYGNDVLINQFLRDLNNDCAIEAERIGAERDIEELVGFLERVEKRKAELRLGRERQENIRYQRDRQIIPEQLPPVSQEPPVYRPKPKLKPQYRDNWELYAQDSYPDEGPNPFDEDRNDDRHLQQLFDIASGSASKNTLKQRLAGKIAKRIAKARERCEDAELNRAMRKLFLDDHDDPMDTSNTI</sequence>
<proteinExistence type="predicted"/>
<accession>A0A2Z6S7B0</accession>
<dbReference type="AlphaFoldDB" id="A0A2Z6S7B0"/>
<evidence type="ECO:0000256" key="1">
    <source>
        <dbReference type="SAM" id="MobiDB-lite"/>
    </source>
</evidence>
<name>A0A2Z6S7B0_9GLOM</name>
<organism evidence="2 3">
    <name type="scientific">Rhizophagus clarus</name>
    <dbReference type="NCBI Taxonomy" id="94130"/>
    <lineage>
        <taxon>Eukaryota</taxon>
        <taxon>Fungi</taxon>
        <taxon>Fungi incertae sedis</taxon>
        <taxon>Mucoromycota</taxon>
        <taxon>Glomeromycotina</taxon>
        <taxon>Glomeromycetes</taxon>
        <taxon>Glomerales</taxon>
        <taxon>Glomeraceae</taxon>
        <taxon>Rhizophagus</taxon>
    </lineage>
</organism>
<reference evidence="2 3" key="1">
    <citation type="submission" date="2017-11" db="EMBL/GenBank/DDBJ databases">
        <title>The genome of Rhizophagus clarus HR1 reveals common genetic basis of auxotrophy among arbuscular mycorrhizal fungi.</title>
        <authorList>
            <person name="Kobayashi Y."/>
        </authorList>
    </citation>
    <scope>NUCLEOTIDE SEQUENCE [LARGE SCALE GENOMIC DNA]</scope>
    <source>
        <strain evidence="2 3">HR1</strain>
    </source>
</reference>
<evidence type="ECO:0000313" key="2">
    <source>
        <dbReference type="EMBL" id="GBC00197.1"/>
    </source>
</evidence>
<comment type="caution">
    <text evidence="2">The sequence shown here is derived from an EMBL/GenBank/DDBJ whole genome shotgun (WGS) entry which is preliminary data.</text>
</comment>
<protein>
    <submittedName>
        <fullName evidence="2">Uncharacterized protein</fullName>
    </submittedName>
</protein>
<gene>
    <name evidence="2" type="ORF">RclHR1_03780026</name>
</gene>
<feature type="region of interest" description="Disordered" evidence="1">
    <location>
        <begin position="486"/>
        <end position="506"/>
    </location>
</feature>
<dbReference type="Proteomes" id="UP000247702">
    <property type="component" value="Unassembled WGS sequence"/>
</dbReference>
<keyword evidence="3" id="KW-1185">Reference proteome</keyword>
<evidence type="ECO:0000313" key="3">
    <source>
        <dbReference type="Proteomes" id="UP000247702"/>
    </source>
</evidence>
<dbReference type="EMBL" id="BEXD01003090">
    <property type="protein sequence ID" value="GBC00197.1"/>
    <property type="molecule type" value="Genomic_DNA"/>
</dbReference>